<keyword evidence="5 10" id="KW-0479">Metal-binding</keyword>
<evidence type="ECO:0000256" key="1">
    <source>
        <dbReference type="ARBA" id="ARBA00001971"/>
    </source>
</evidence>
<protein>
    <recommendedName>
        <fullName evidence="15">Cytochrome P450</fullName>
    </recommendedName>
</protein>
<comment type="subcellular location">
    <subcellularLocation>
        <location evidence="2">Membrane</location>
    </subcellularLocation>
</comment>
<dbReference type="Gene3D" id="1.10.630.10">
    <property type="entry name" value="Cytochrome P450"/>
    <property type="match status" value="2"/>
</dbReference>
<dbReference type="GO" id="GO:0016020">
    <property type="term" value="C:membrane"/>
    <property type="evidence" value="ECO:0007669"/>
    <property type="project" value="UniProtKB-SubCell"/>
</dbReference>
<dbReference type="InterPro" id="IPR036396">
    <property type="entry name" value="Cyt_P450_sf"/>
</dbReference>
<organism evidence="13 14">
    <name type="scientific">Lithocarpus litseifolius</name>
    <dbReference type="NCBI Taxonomy" id="425828"/>
    <lineage>
        <taxon>Eukaryota</taxon>
        <taxon>Viridiplantae</taxon>
        <taxon>Streptophyta</taxon>
        <taxon>Embryophyta</taxon>
        <taxon>Tracheophyta</taxon>
        <taxon>Spermatophyta</taxon>
        <taxon>Magnoliopsida</taxon>
        <taxon>eudicotyledons</taxon>
        <taxon>Gunneridae</taxon>
        <taxon>Pentapetalae</taxon>
        <taxon>rosids</taxon>
        <taxon>fabids</taxon>
        <taxon>Fagales</taxon>
        <taxon>Fagaceae</taxon>
        <taxon>Lithocarpus</taxon>
    </lineage>
</organism>
<dbReference type="GO" id="GO:0016705">
    <property type="term" value="F:oxidoreductase activity, acting on paired donors, with incorporation or reduction of molecular oxygen"/>
    <property type="evidence" value="ECO:0007669"/>
    <property type="project" value="InterPro"/>
</dbReference>
<feature type="binding site" description="axial binding residue" evidence="10">
    <location>
        <position position="378"/>
    </location>
    <ligand>
        <name>heme</name>
        <dbReference type="ChEBI" id="CHEBI:30413"/>
    </ligand>
    <ligandPart>
        <name>Fe</name>
        <dbReference type="ChEBI" id="CHEBI:18248"/>
    </ligandPart>
</feature>
<evidence type="ECO:0008006" key="15">
    <source>
        <dbReference type="Google" id="ProtNLM"/>
    </source>
</evidence>
<dbReference type="Pfam" id="PF00067">
    <property type="entry name" value="p450"/>
    <property type="match status" value="2"/>
</dbReference>
<keyword evidence="4 10" id="KW-0349">Heme</keyword>
<keyword evidence="9 11" id="KW-0472">Membrane</keyword>
<gene>
    <name evidence="13" type="ORF">SO802_021125</name>
</gene>
<comment type="caution">
    <text evidence="13">The sequence shown here is derived from an EMBL/GenBank/DDBJ whole genome shotgun (WGS) entry which is preliminary data.</text>
</comment>
<evidence type="ECO:0000256" key="10">
    <source>
        <dbReference type="PIRSR" id="PIRSR602401-1"/>
    </source>
</evidence>
<dbReference type="InterPro" id="IPR002401">
    <property type="entry name" value="Cyt_P450_E_grp-I"/>
</dbReference>
<keyword evidence="14" id="KW-1185">Reference proteome</keyword>
<feature type="transmembrane region" description="Helical" evidence="11">
    <location>
        <begin position="433"/>
        <end position="450"/>
    </location>
</feature>
<dbReference type="GO" id="GO:0004497">
    <property type="term" value="F:monooxygenase activity"/>
    <property type="evidence" value="ECO:0007669"/>
    <property type="project" value="UniProtKB-KW"/>
</dbReference>
<dbReference type="GO" id="GO:0020037">
    <property type="term" value="F:heme binding"/>
    <property type="evidence" value="ECO:0007669"/>
    <property type="project" value="InterPro"/>
</dbReference>
<accession>A0AAW2CI68</accession>
<dbReference type="Proteomes" id="UP001459277">
    <property type="component" value="Unassembled WGS sequence"/>
</dbReference>
<name>A0AAW2CI68_9ROSI</name>
<keyword evidence="11" id="KW-1133">Transmembrane helix</keyword>
<evidence type="ECO:0000256" key="6">
    <source>
        <dbReference type="ARBA" id="ARBA00023002"/>
    </source>
</evidence>
<feature type="chain" id="PRO_5043788913" description="Cytochrome P450" evidence="12">
    <location>
        <begin position="19"/>
        <end position="453"/>
    </location>
</feature>
<reference evidence="13 14" key="1">
    <citation type="submission" date="2024-01" db="EMBL/GenBank/DDBJ databases">
        <title>A telomere-to-telomere, gap-free genome of sweet tea (Lithocarpus litseifolius).</title>
        <authorList>
            <person name="Zhou J."/>
        </authorList>
    </citation>
    <scope>NUCLEOTIDE SEQUENCE [LARGE SCALE GENOMIC DNA]</scope>
    <source>
        <strain evidence="13">Zhou-2022a</strain>
        <tissue evidence="13">Leaf</tissue>
    </source>
</reference>
<evidence type="ECO:0000256" key="4">
    <source>
        <dbReference type="ARBA" id="ARBA00022617"/>
    </source>
</evidence>
<comment type="cofactor">
    <cofactor evidence="1 10">
        <name>heme</name>
        <dbReference type="ChEBI" id="CHEBI:30413"/>
    </cofactor>
</comment>
<evidence type="ECO:0000256" key="7">
    <source>
        <dbReference type="ARBA" id="ARBA00023004"/>
    </source>
</evidence>
<evidence type="ECO:0000256" key="2">
    <source>
        <dbReference type="ARBA" id="ARBA00004370"/>
    </source>
</evidence>
<sequence>MSPLTLLINLLLFLGSLGAFIHIIYASHSRPKDPKNHKKPPPGPPPLPIIGNLHKLGNHPHRYLQTLAKQYGPIMSLWLGKTPAVVVSSPEAAELFLKTHDTVFASRPPPKISDFSIYGAKKGLAFAPYGPYWRNVRKICTLQLLSASKIESFAPMRKQEPLDVSSFLSFLRPLDLQGLDRRLKNVTEALDKVFDAIIREHEQVDIGQQGHHRDFVDPLLSLMNQPLNPHDEQIYTIDRENTSSAAIEWSLSELLRHPRVMKHLQEELSSVVGMNRMVEETALEKLPYLDMVIRESFRLHPIAEFLIPHQSMKDIEINGYYIPKRTVILINSWAIERDPDVWSNNVKEFYPERFINNNIDIKGRDFQLLPFGSRRRGCPGMLLGITNVKYVVAQLVHIFHWELPNGMSPNDLDMEEKDGLTMPRANPLLAVPIYRNYYLILLLTPIWCVLMKF</sequence>
<proteinExistence type="inferred from homology"/>
<comment type="similarity">
    <text evidence="3">Belongs to the cytochrome P450 family.</text>
</comment>
<dbReference type="PANTHER" id="PTHR47943">
    <property type="entry name" value="CYTOCHROME P450 93A3-LIKE"/>
    <property type="match status" value="1"/>
</dbReference>
<evidence type="ECO:0000256" key="8">
    <source>
        <dbReference type="ARBA" id="ARBA00023033"/>
    </source>
</evidence>
<evidence type="ECO:0000313" key="14">
    <source>
        <dbReference type="Proteomes" id="UP001459277"/>
    </source>
</evidence>
<evidence type="ECO:0000256" key="9">
    <source>
        <dbReference type="ARBA" id="ARBA00023136"/>
    </source>
</evidence>
<dbReference type="AlphaFoldDB" id="A0AAW2CI68"/>
<keyword evidence="7 10" id="KW-0408">Iron</keyword>
<dbReference type="FunFam" id="1.10.630.10:FF:000126">
    <property type="entry name" value="Predicted protein"/>
    <property type="match status" value="1"/>
</dbReference>
<dbReference type="PANTHER" id="PTHR47943:SF9">
    <property type="entry name" value="CYTOCHROME P450"/>
    <property type="match status" value="1"/>
</dbReference>
<keyword evidence="12" id="KW-0732">Signal</keyword>
<evidence type="ECO:0000256" key="11">
    <source>
        <dbReference type="SAM" id="Phobius"/>
    </source>
</evidence>
<keyword evidence="6" id="KW-0560">Oxidoreductase</keyword>
<dbReference type="InterPro" id="IPR001128">
    <property type="entry name" value="Cyt_P450"/>
</dbReference>
<evidence type="ECO:0000256" key="12">
    <source>
        <dbReference type="SAM" id="SignalP"/>
    </source>
</evidence>
<dbReference type="SUPFAM" id="SSF48264">
    <property type="entry name" value="Cytochrome P450"/>
    <property type="match status" value="1"/>
</dbReference>
<dbReference type="EMBL" id="JAZDWU010000007">
    <property type="protein sequence ID" value="KAK9996439.1"/>
    <property type="molecule type" value="Genomic_DNA"/>
</dbReference>
<evidence type="ECO:0000256" key="3">
    <source>
        <dbReference type="ARBA" id="ARBA00010617"/>
    </source>
</evidence>
<evidence type="ECO:0000256" key="5">
    <source>
        <dbReference type="ARBA" id="ARBA00022723"/>
    </source>
</evidence>
<keyword evidence="11" id="KW-0812">Transmembrane</keyword>
<dbReference type="GO" id="GO:0005506">
    <property type="term" value="F:iron ion binding"/>
    <property type="evidence" value="ECO:0007669"/>
    <property type="project" value="InterPro"/>
</dbReference>
<dbReference type="PRINTS" id="PR00463">
    <property type="entry name" value="EP450I"/>
</dbReference>
<keyword evidence="8" id="KW-0503">Monooxygenase</keyword>
<feature type="signal peptide" evidence="12">
    <location>
        <begin position="1"/>
        <end position="18"/>
    </location>
</feature>
<evidence type="ECO:0000313" key="13">
    <source>
        <dbReference type="EMBL" id="KAK9996439.1"/>
    </source>
</evidence>